<dbReference type="InterPro" id="IPR052551">
    <property type="entry name" value="UV-DNA_repair_photolyase"/>
</dbReference>
<dbReference type="Gene3D" id="1.25.40.80">
    <property type="match status" value="1"/>
</dbReference>
<dbReference type="GO" id="GO:0016829">
    <property type="term" value="F:lyase activity"/>
    <property type="evidence" value="ECO:0007669"/>
    <property type="project" value="UniProtKB-KW"/>
</dbReference>
<dbReference type="InterPro" id="IPR007357">
    <property type="entry name" value="PhrB-like"/>
</dbReference>
<organism evidence="2 3">
    <name type="scientific">Pseudonocardia autotrophica</name>
    <name type="common">Amycolata autotrophica</name>
    <name type="synonym">Nocardia autotrophica</name>
    <dbReference type="NCBI Taxonomy" id="2074"/>
    <lineage>
        <taxon>Bacteria</taxon>
        <taxon>Bacillati</taxon>
        <taxon>Actinomycetota</taxon>
        <taxon>Actinomycetes</taxon>
        <taxon>Pseudonocardiales</taxon>
        <taxon>Pseudonocardiaceae</taxon>
        <taxon>Pseudonocardia</taxon>
    </lineage>
</organism>
<protein>
    <submittedName>
        <fullName evidence="2">Deoxyribodipyrimidine photo-lyase-related protein</fullName>
    </submittedName>
</protein>
<dbReference type="Gene3D" id="1.10.10.1710">
    <property type="entry name" value="Deoxyribodipyrimidine photolyase-related"/>
    <property type="match status" value="1"/>
</dbReference>
<dbReference type="STRING" id="2074.BG845_01478"/>
<proteinExistence type="predicted"/>
<dbReference type="SUPFAM" id="SSF48173">
    <property type="entry name" value="Cryptochrome/photolyase FAD-binding domain"/>
    <property type="match status" value="1"/>
</dbReference>
<keyword evidence="2" id="KW-0456">Lyase</keyword>
<reference evidence="2 3" key="1">
    <citation type="submission" date="2016-09" db="EMBL/GenBank/DDBJ databases">
        <title>Pseudonocardia autotrophica DSM535, a candidate organism with high potential of specific P450 cytochromes.</title>
        <authorList>
            <person name="Grumaz C."/>
            <person name="Vainshtein Y."/>
            <person name="Kirstahler P."/>
            <person name="Sohn K."/>
        </authorList>
    </citation>
    <scope>NUCLEOTIDE SEQUENCE [LARGE SCALE GENOMIC DNA]</scope>
    <source>
        <strain evidence="2 3">DSM 535</strain>
    </source>
</reference>
<evidence type="ECO:0000256" key="1">
    <source>
        <dbReference type="SAM" id="MobiDB-lite"/>
    </source>
</evidence>
<evidence type="ECO:0000313" key="2">
    <source>
        <dbReference type="EMBL" id="OSY42555.1"/>
    </source>
</evidence>
<dbReference type="PANTHER" id="PTHR38657">
    <property type="entry name" value="SLR1343 PROTEIN"/>
    <property type="match status" value="1"/>
</dbReference>
<dbReference type="Pfam" id="PF04244">
    <property type="entry name" value="DPRP"/>
    <property type="match status" value="1"/>
</dbReference>
<evidence type="ECO:0000313" key="3">
    <source>
        <dbReference type="Proteomes" id="UP000194360"/>
    </source>
</evidence>
<accession>A0A1Y2N507</accession>
<dbReference type="RefSeq" id="WP_085911750.1">
    <property type="nucleotide sequence ID" value="NZ_AP018920.1"/>
</dbReference>
<comment type="caution">
    <text evidence="2">The sequence shown here is derived from an EMBL/GenBank/DDBJ whole genome shotgun (WGS) entry which is preliminary data.</text>
</comment>
<dbReference type="Gene3D" id="1.10.579.10">
    <property type="entry name" value="DNA Cyclobutane Dipyrimidine Photolyase, subunit A, domain 3"/>
    <property type="match status" value="1"/>
</dbReference>
<keyword evidence="3" id="KW-1185">Reference proteome</keyword>
<dbReference type="EMBL" id="MIGB01000005">
    <property type="protein sequence ID" value="OSY42555.1"/>
    <property type="molecule type" value="Genomic_DNA"/>
</dbReference>
<dbReference type="AlphaFoldDB" id="A0A1Y2N507"/>
<feature type="region of interest" description="Disordered" evidence="1">
    <location>
        <begin position="174"/>
        <end position="200"/>
    </location>
</feature>
<dbReference type="Proteomes" id="UP000194360">
    <property type="component" value="Unassembled WGS sequence"/>
</dbReference>
<dbReference type="PANTHER" id="PTHR38657:SF1">
    <property type="entry name" value="SLR1343 PROTEIN"/>
    <property type="match status" value="1"/>
</dbReference>
<gene>
    <name evidence="2" type="ORF">BG845_01478</name>
</gene>
<dbReference type="InterPro" id="IPR014729">
    <property type="entry name" value="Rossmann-like_a/b/a_fold"/>
</dbReference>
<name>A0A1Y2N507_PSEAH</name>
<dbReference type="Gene3D" id="3.40.50.620">
    <property type="entry name" value="HUPs"/>
    <property type="match status" value="1"/>
</dbReference>
<sequence length="509" mass="58262">MATPRTPRRRRGPGPVDDRAPLWLFADQLGPHVWDTDEHAGREIVLVESARALGRRPHHRQKLHLVLSGMRHLADQLGDRVTYLRTETYREALERIGRPVVVHQPTSFPASDMVRRFRQEGLVAEIRPTPTFALSKEEFDDWAGDRDTFRMEEFYRAQRERFEVLVDGDGPVGGTWNLDRENREPPPKGATSLDLTPPWQPSEDGIDEQVRAELDAAPWQMSGVDGPRRFAVTHGEATAALQHFVRYRLDTFGPYEDAVLARDWAMAHSLLSVPMNLGVLHPLDAVRAAERAYHDGTARLASVEGFVRQVLGWREYVWQLYWRFGRDYTRRNQLRARSPLPDWWTDLDADAVTARCLSSALADVRDRGWTHHIPRLMILGNHALQRGYRPVELNEWFATRFVDGFAWVMPANVIGMSQHADGGRMATKPYSSGGAYIDRMTDFCGGCAFDPKVRVGENACPYTAGYWQFVHRHRDLMASNNRTARAVATMDRLKDLDELLEQESARERY</sequence>
<dbReference type="InterPro" id="IPR036134">
    <property type="entry name" value="Crypto/Photolyase_FAD-like_sf"/>
</dbReference>
<dbReference type="OrthoDB" id="5288100at2"/>